<proteinExistence type="inferred from homology"/>
<dbReference type="OrthoDB" id="9802003at2"/>
<dbReference type="EMBL" id="PPPX01000016">
    <property type="protein sequence ID" value="POA08431.1"/>
    <property type="molecule type" value="Genomic_DNA"/>
</dbReference>
<dbReference type="Pfam" id="PF02604">
    <property type="entry name" value="PhdYeFM_antitox"/>
    <property type="match status" value="1"/>
</dbReference>
<dbReference type="AlphaFoldDB" id="A0A2K4FAW7"/>
<accession>A0A2K4FAW7</accession>
<comment type="caution">
    <text evidence="3">The sequence shown here is derived from an EMBL/GenBank/DDBJ whole genome shotgun (WGS) entry which is preliminary data.</text>
</comment>
<comment type="similarity">
    <text evidence="1 2">Belongs to the phD/YefM antitoxin family.</text>
</comment>
<dbReference type="PANTHER" id="PTHR33713:SF6">
    <property type="entry name" value="ANTITOXIN YEFM"/>
    <property type="match status" value="1"/>
</dbReference>
<dbReference type="SUPFAM" id="SSF143120">
    <property type="entry name" value="YefM-like"/>
    <property type="match status" value="1"/>
</dbReference>
<sequence length="84" mass="9798">MITKTYSYVQKHLEDMIHKVNEDCDVVTITTKDCNAVMMSEDRYNEIMETLYLQQNPANAKHLSKSIENLERGTVKTKDIYIPD</sequence>
<evidence type="ECO:0000313" key="4">
    <source>
        <dbReference type="Proteomes" id="UP000242712"/>
    </source>
</evidence>
<organism evidence="3 4">
    <name type="scientific">Staphylococcus argensis</name>
    <dbReference type="NCBI Taxonomy" id="1607738"/>
    <lineage>
        <taxon>Bacteria</taxon>
        <taxon>Bacillati</taxon>
        <taxon>Bacillota</taxon>
        <taxon>Bacilli</taxon>
        <taxon>Bacillales</taxon>
        <taxon>Staphylococcaceae</taxon>
        <taxon>Staphylococcus</taxon>
    </lineage>
</organism>
<evidence type="ECO:0000256" key="2">
    <source>
        <dbReference type="RuleBase" id="RU362080"/>
    </source>
</evidence>
<dbReference type="InterPro" id="IPR006442">
    <property type="entry name" value="Antitoxin_Phd/YefM"/>
</dbReference>
<name>A0A2K4FAW7_9STAP</name>
<dbReference type="InterPro" id="IPR036165">
    <property type="entry name" value="YefM-like_sf"/>
</dbReference>
<comment type="function">
    <text evidence="2">Antitoxin component of a type II toxin-antitoxin (TA) system.</text>
</comment>
<dbReference type="PANTHER" id="PTHR33713">
    <property type="entry name" value="ANTITOXIN YAFN-RELATED"/>
    <property type="match status" value="1"/>
</dbReference>
<evidence type="ECO:0000256" key="1">
    <source>
        <dbReference type="ARBA" id="ARBA00009981"/>
    </source>
</evidence>
<dbReference type="Gene3D" id="6.10.250.330">
    <property type="match status" value="1"/>
</dbReference>
<keyword evidence="4" id="KW-1185">Reference proteome</keyword>
<dbReference type="GeneID" id="98298703"/>
<dbReference type="RefSeq" id="WP_103372217.1">
    <property type="nucleotide sequence ID" value="NZ_CBCRVO010000002.1"/>
</dbReference>
<dbReference type="Gene3D" id="3.40.1620.10">
    <property type="entry name" value="YefM-like domain"/>
    <property type="match status" value="1"/>
</dbReference>
<evidence type="ECO:0000313" key="3">
    <source>
        <dbReference type="EMBL" id="POA08431.1"/>
    </source>
</evidence>
<reference evidence="3 4" key="1">
    <citation type="submission" date="2017-08" db="EMBL/GenBank/DDBJ databases">
        <title>Draft genome sequences of 64 type strains of genus Staph aureus.</title>
        <authorList>
            <person name="Cole K."/>
            <person name="Golubchik T."/>
            <person name="Russell J."/>
            <person name="Foster D."/>
            <person name="Llewelyn M."/>
            <person name="Wilson D."/>
            <person name="Crook D."/>
            <person name="Paul J."/>
        </authorList>
    </citation>
    <scope>NUCLEOTIDE SEQUENCE [LARGE SCALE GENOMIC DNA]</scope>
    <source>
        <strain evidence="3 4">DSM 29875</strain>
    </source>
</reference>
<gene>
    <name evidence="3" type="ORF">CD039_10145</name>
</gene>
<dbReference type="Proteomes" id="UP000242712">
    <property type="component" value="Unassembled WGS sequence"/>
</dbReference>
<protein>
    <recommendedName>
        <fullName evidence="2">Antitoxin</fullName>
    </recommendedName>
</protein>
<dbReference type="InterPro" id="IPR051405">
    <property type="entry name" value="phD/YefM_antitoxin"/>
</dbReference>